<comment type="caution">
    <text evidence="2">The sequence shown here is derived from an EMBL/GenBank/DDBJ whole genome shotgun (WGS) entry which is preliminary data.</text>
</comment>
<reference evidence="2 3" key="1">
    <citation type="submission" date="2018-04" db="EMBL/GenBank/DDBJ databases">
        <authorList>
            <person name="Zhang X."/>
            <person name="Yuan J."/>
            <person name="Li F."/>
            <person name="Xiang J."/>
        </authorList>
    </citation>
    <scope>NUCLEOTIDE SEQUENCE [LARGE SCALE GENOMIC DNA]</scope>
    <source>
        <tissue evidence="2">Muscle</tissue>
    </source>
</reference>
<dbReference type="OrthoDB" id="6366652at2759"/>
<accession>A0A423TVZ8</accession>
<dbReference type="AlphaFoldDB" id="A0A423TVZ8"/>
<feature type="region of interest" description="Disordered" evidence="1">
    <location>
        <begin position="109"/>
        <end position="135"/>
    </location>
</feature>
<evidence type="ECO:0000256" key="1">
    <source>
        <dbReference type="SAM" id="MobiDB-lite"/>
    </source>
</evidence>
<dbReference type="Proteomes" id="UP000283509">
    <property type="component" value="Unassembled WGS sequence"/>
</dbReference>
<dbReference type="EMBL" id="QCYY01001100">
    <property type="protein sequence ID" value="ROT80607.1"/>
    <property type="molecule type" value="Genomic_DNA"/>
</dbReference>
<sequence length="165" mass="18561">MASACDVISVPAVMEGMMTVKTWSRELGSSSMLEFTMEVCRRIQEAWEDNQKVCDETEDFGKADVSHYNKTCELVFTENVVTSSQYETFFHVILLPIIFLIRPTPSEQAARDDDFQDSSPGCLDPREEEGSRSLRPLVSAPVAASRVRFARKGRDGWLLRAEVSS</sequence>
<evidence type="ECO:0000313" key="3">
    <source>
        <dbReference type="Proteomes" id="UP000283509"/>
    </source>
</evidence>
<protein>
    <submittedName>
        <fullName evidence="2">Uncharacterized protein</fullName>
    </submittedName>
</protein>
<organism evidence="2 3">
    <name type="scientific">Penaeus vannamei</name>
    <name type="common">Whiteleg shrimp</name>
    <name type="synonym">Litopenaeus vannamei</name>
    <dbReference type="NCBI Taxonomy" id="6689"/>
    <lineage>
        <taxon>Eukaryota</taxon>
        <taxon>Metazoa</taxon>
        <taxon>Ecdysozoa</taxon>
        <taxon>Arthropoda</taxon>
        <taxon>Crustacea</taxon>
        <taxon>Multicrustacea</taxon>
        <taxon>Malacostraca</taxon>
        <taxon>Eumalacostraca</taxon>
        <taxon>Eucarida</taxon>
        <taxon>Decapoda</taxon>
        <taxon>Dendrobranchiata</taxon>
        <taxon>Penaeoidea</taxon>
        <taxon>Penaeidae</taxon>
        <taxon>Penaeus</taxon>
    </lineage>
</organism>
<name>A0A423TVZ8_PENVA</name>
<reference evidence="2 3" key="2">
    <citation type="submission" date="2019-01" db="EMBL/GenBank/DDBJ databases">
        <title>The decoding of complex shrimp genome reveals the adaptation for benthos swimmer, frequently molting mechanism and breeding impact on genome.</title>
        <authorList>
            <person name="Sun Y."/>
            <person name="Gao Y."/>
            <person name="Yu Y."/>
        </authorList>
    </citation>
    <scope>NUCLEOTIDE SEQUENCE [LARGE SCALE GENOMIC DNA]</scope>
    <source>
        <tissue evidence="2">Muscle</tissue>
    </source>
</reference>
<gene>
    <name evidence="2" type="ORF">C7M84_000652</name>
</gene>
<keyword evidence="3" id="KW-1185">Reference proteome</keyword>
<proteinExistence type="predicted"/>
<evidence type="ECO:0000313" key="2">
    <source>
        <dbReference type="EMBL" id="ROT80607.1"/>
    </source>
</evidence>